<feature type="signal peptide" evidence="1">
    <location>
        <begin position="1"/>
        <end position="15"/>
    </location>
</feature>
<dbReference type="InterPro" id="IPR005069">
    <property type="entry name" value="Nucl-diP-sugar_transferase"/>
</dbReference>
<dbReference type="PaxDb" id="2903-EOD41238"/>
<dbReference type="EnsemblProtists" id="EOD41238">
    <property type="protein sequence ID" value="EOD41238"/>
    <property type="gene ID" value="EMIHUDRAFT_433286"/>
</dbReference>
<evidence type="ECO:0000256" key="1">
    <source>
        <dbReference type="SAM" id="SignalP"/>
    </source>
</evidence>
<protein>
    <recommendedName>
        <fullName evidence="2">Nucleotide-diphospho-sugar transferase domain-containing protein</fullName>
    </recommendedName>
</protein>
<evidence type="ECO:0000259" key="2">
    <source>
        <dbReference type="Pfam" id="PF03407"/>
    </source>
</evidence>
<organism evidence="3 4">
    <name type="scientific">Emiliania huxleyi (strain CCMP1516)</name>
    <dbReference type="NCBI Taxonomy" id="280463"/>
    <lineage>
        <taxon>Eukaryota</taxon>
        <taxon>Haptista</taxon>
        <taxon>Haptophyta</taxon>
        <taxon>Prymnesiophyceae</taxon>
        <taxon>Isochrysidales</taxon>
        <taxon>Noelaerhabdaceae</taxon>
        <taxon>Emiliania</taxon>
    </lineage>
</organism>
<dbReference type="HOGENOM" id="CLU_774841_0_0_1"/>
<evidence type="ECO:0000313" key="3">
    <source>
        <dbReference type="EnsemblProtists" id="EOD41238"/>
    </source>
</evidence>
<reference evidence="4" key="1">
    <citation type="journal article" date="2013" name="Nature">
        <title>Pan genome of the phytoplankton Emiliania underpins its global distribution.</title>
        <authorList>
            <person name="Read B.A."/>
            <person name="Kegel J."/>
            <person name="Klute M.J."/>
            <person name="Kuo A."/>
            <person name="Lefebvre S.C."/>
            <person name="Maumus F."/>
            <person name="Mayer C."/>
            <person name="Miller J."/>
            <person name="Monier A."/>
            <person name="Salamov A."/>
            <person name="Young J."/>
            <person name="Aguilar M."/>
            <person name="Claverie J.M."/>
            <person name="Frickenhaus S."/>
            <person name="Gonzalez K."/>
            <person name="Herman E.K."/>
            <person name="Lin Y.C."/>
            <person name="Napier J."/>
            <person name="Ogata H."/>
            <person name="Sarno A.F."/>
            <person name="Shmutz J."/>
            <person name="Schroeder D."/>
            <person name="de Vargas C."/>
            <person name="Verret F."/>
            <person name="von Dassow P."/>
            <person name="Valentin K."/>
            <person name="Van de Peer Y."/>
            <person name="Wheeler G."/>
            <person name="Dacks J.B."/>
            <person name="Delwiche C.F."/>
            <person name="Dyhrman S.T."/>
            <person name="Glockner G."/>
            <person name="John U."/>
            <person name="Richards T."/>
            <person name="Worden A.Z."/>
            <person name="Zhang X."/>
            <person name="Grigoriev I.V."/>
            <person name="Allen A.E."/>
            <person name="Bidle K."/>
            <person name="Borodovsky M."/>
            <person name="Bowler C."/>
            <person name="Brownlee C."/>
            <person name="Cock J.M."/>
            <person name="Elias M."/>
            <person name="Gladyshev V.N."/>
            <person name="Groth M."/>
            <person name="Guda C."/>
            <person name="Hadaegh A."/>
            <person name="Iglesias-Rodriguez M.D."/>
            <person name="Jenkins J."/>
            <person name="Jones B.M."/>
            <person name="Lawson T."/>
            <person name="Leese F."/>
            <person name="Lindquist E."/>
            <person name="Lobanov A."/>
            <person name="Lomsadze A."/>
            <person name="Malik S.B."/>
            <person name="Marsh M.E."/>
            <person name="Mackinder L."/>
            <person name="Mock T."/>
            <person name="Mueller-Roeber B."/>
            <person name="Pagarete A."/>
            <person name="Parker M."/>
            <person name="Probert I."/>
            <person name="Quesneville H."/>
            <person name="Raines C."/>
            <person name="Rensing S.A."/>
            <person name="Riano-Pachon D.M."/>
            <person name="Richier S."/>
            <person name="Rokitta S."/>
            <person name="Shiraiwa Y."/>
            <person name="Soanes D.M."/>
            <person name="van der Giezen M."/>
            <person name="Wahlund T.M."/>
            <person name="Williams B."/>
            <person name="Wilson W."/>
            <person name="Wolfe G."/>
            <person name="Wurch L.L."/>
        </authorList>
    </citation>
    <scope>NUCLEOTIDE SEQUENCE</scope>
</reference>
<dbReference type="Proteomes" id="UP000013827">
    <property type="component" value="Unassembled WGS sequence"/>
</dbReference>
<dbReference type="KEGG" id="ehx:EMIHUDRAFT_433286"/>
<dbReference type="AlphaFoldDB" id="A0A0D3KZQ3"/>
<feature type="domain" description="Nucleotide-diphospho-sugar transferase" evidence="2">
    <location>
        <begin position="104"/>
        <end position="215"/>
    </location>
</feature>
<dbReference type="RefSeq" id="XP_005793667.1">
    <property type="nucleotide sequence ID" value="XM_005793610.1"/>
</dbReference>
<feature type="chain" id="PRO_5044291982" description="Nucleotide-diphospho-sugar transferase domain-containing protein" evidence="1">
    <location>
        <begin position="16"/>
        <end position="358"/>
    </location>
</feature>
<dbReference type="Pfam" id="PF03407">
    <property type="entry name" value="Nucleotid_trans"/>
    <property type="match status" value="1"/>
</dbReference>
<sequence>MFSLFTLCHLAATSPHKTVCDGRACRPGEGNAQGITHGSNPYDIRGGSLKLNPHEPDPASPLYAPLAAAAKDAASKGLVYMCAADYDFREIASNWMRAFVRLGLKNALVYALDAEAHAHLTARGVRSVDGSLAMADFNRTRLARHIQRAEAERHLAAAAVAASGVDVLLMDCSHVLLRDAAPLLHEAAHSVDVSVPRGNCDGRTTPRSPAGCNPNWSLVWLRGAGSAEQRSRAVAHQVAGVRLGMVDFYLRWWNGAHCILNGFGKLFSNSRPSLDDAAAGSTAVVTMPGGPAGGTRVGLLPLSFFDSPLLYGQQKRSGAAIERAAKPAQRDRLRLDRYDEQDFVELVSAMKENGLWFL</sequence>
<accession>A0A0D3KZQ3</accession>
<evidence type="ECO:0000313" key="4">
    <source>
        <dbReference type="Proteomes" id="UP000013827"/>
    </source>
</evidence>
<name>A0A0D3KZQ3_EMIH1</name>
<keyword evidence="1" id="KW-0732">Signal</keyword>
<reference evidence="3" key="2">
    <citation type="submission" date="2024-10" db="UniProtKB">
        <authorList>
            <consortium name="EnsemblProtists"/>
        </authorList>
    </citation>
    <scope>IDENTIFICATION</scope>
</reference>
<dbReference type="GeneID" id="17286508"/>
<keyword evidence="4" id="KW-1185">Reference proteome</keyword>
<proteinExistence type="predicted"/>